<dbReference type="GO" id="GO:0006302">
    <property type="term" value="P:double-strand break repair"/>
    <property type="evidence" value="ECO:0007669"/>
    <property type="project" value="InterPro"/>
</dbReference>
<dbReference type="InterPro" id="IPR038729">
    <property type="entry name" value="Rad50/SbcC_AAA"/>
</dbReference>
<dbReference type="PANTHER" id="PTHR41259:SF1">
    <property type="entry name" value="DOUBLE-STRAND BREAK REPAIR RAD50 ATPASE, PUTATIVE-RELATED"/>
    <property type="match status" value="1"/>
</dbReference>
<keyword evidence="2" id="KW-0472">Membrane</keyword>
<feature type="coiled-coil region" evidence="1">
    <location>
        <begin position="198"/>
        <end position="303"/>
    </location>
</feature>
<keyword evidence="2" id="KW-1133">Transmembrane helix</keyword>
<dbReference type="Gene3D" id="3.40.50.300">
    <property type="entry name" value="P-loop containing nucleotide triphosphate hydrolases"/>
    <property type="match status" value="2"/>
</dbReference>
<evidence type="ECO:0000256" key="2">
    <source>
        <dbReference type="SAM" id="Phobius"/>
    </source>
</evidence>
<sequence>MGRGTIVRIKKFHISEYGPITFSKPFQLRNFTIFYGKNESGKTLTIEAILKMLVGKKEAKEKYYENIDRVKEFPTGYLILEDGGKSIYVENGEFLKQFNLSHEELKNTIIIRNSDLGIESSQKNKESDVYSIVTEKLVGSRISEIQSIRAKILENSIITESGIFKDQKDAKYKQRYEKARAVIQEIDTLLPALENADYFEIEEKITKIQLEIEQLKKKLKTLEILKQESFCNELLEDIHKLELVVEKLKEYKPYTNEKLQKLIELENKIKNFEEKVDELTERAEQAKESLTKITTELTSIQKNIPKMREQSEFAAKMKEKIFIYESQSLGFEKLKHKKTLWLILSIAMLITGTLSLIFAPGAVLKSTLSSIFYGISIFMLLKTFEAVKLINNLKQAQIEILRDATELFGTPFSDVTEVKAKCLEAESQYKEILKTESQLRTSQIEIENSKNSLLTELESQRNALSQAQKERDELLDLLSVKSPSELRQKLDEKSKLDEQYQAIKSQILTKIKTSGIKFNELPNDLPEPFDTQVTQKLEKLKDIIRNYLTELRINKPKESEETVEPTESVESEETIKSKIDQLQKELEILKNNQRQQQENMKFIFIKAQESQLIEGLFDEIPDVLYKSDLEKLKSELEKLITNMNKQKQIEQTALKILQEIEEEEKKNISDIFKQSNLINLFAEITDGRYVNISYESNQNTGKIKVKDVSGVEFTPEQLSAGTYDQLYFSIRLALAEHLFGKNSGEKAFFILDDPFIKYDKKRLEKQIKKLVDLSEQGWQFLYFTAKDEVVEIGEKIGIDIIKLEEFIEER</sequence>
<feature type="coiled-coil region" evidence="1">
    <location>
        <begin position="450"/>
        <end position="506"/>
    </location>
</feature>
<evidence type="ECO:0000259" key="3">
    <source>
        <dbReference type="Pfam" id="PF13476"/>
    </source>
</evidence>
<feature type="transmembrane region" description="Helical" evidence="2">
    <location>
        <begin position="340"/>
        <end position="359"/>
    </location>
</feature>
<dbReference type="InterPro" id="IPR027417">
    <property type="entry name" value="P-loop_NTPase"/>
</dbReference>
<dbReference type="GO" id="GO:0016887">
    <property type="term" value="F:ATP hydrolysis activity"/>
    <property type="evidence" value="ECO:0007669"/>
    <property type="project" value="InterPro"/>
</dbReference>
<feature type="coiled-coil region" evidence="1">
    <location>
        <begin position="572"/>
        <end position="599"/>
    </location>
</feature>
<keyword evidence="2" id="KW-0812">Transmembrane</keyword>
<evidence type="ECO:0000313" key="4">
    <source>
        <dbReference type="EMBL" id="HGQ77242.1"/>
    </source>
</evidence>
<dbReference type="SUPFAM" id="SSF52540">
    <property type="entry name" value="P-loop containing nucleoside triphosphate hydrolases"/>
    <property type="match status" value="1"/>
</dbReference>
<feature type="domain" description="Rad50/SbcC-type AAA" evidence="3">
    <location>
        <begin position="9"/>
        <end position="220"/>
    </location>
</feature>
<accession>A0A7V4CMY4</accession>
<comment type="caution">
    <text evidence="4">The sequence shown here is derived from an EMBL/GenBank/DDBJ whole genome shotgun (WGS) entry which is preliminary data.</text>
</comment>
<dbReference type="PANTHER" id="PTHR41259">
    <property type="entry name" value="DOUBLE-STRAND BREAK REPAIR RAD50 ATPASE, PUTATIVE-RELATED"/>
    <property type="match status" value="1"/>
</dbReference>
<proteinExistence type="predicted"/>
<dbReference type="AlphaFoldDB" id="A0A7V4CMY4"/>
<name>A0A7V4CMY4_FERPE</name>
<protein>
    <recommendedName>
        <fullName evidence="3">Rad50/SbcC-type AAA domain-containing protein</fullName>
    </recommendedName>
</protein>
<dbReference type="EMBL" id="DTBH01000113">
    <property type="protein sequence ID" value="HGQ77242.1"/>
    <property type="molecule type" value="Genomic_DNA"/>
</dbReference>
<evidence type="ECO:0000256" key="1">
    <source>
        <dbReference type="SAM" id="Coils"/>
    </source>
</evidence>
<dbReference type="Pfam" id="PF13476">
    <property type="entry name" value="AAA_23"/>
    <property type="match status" value="1"/>
</dbReference>
<keyword evidence="1" id="KW-0175">Coiled coil</keyword>
<reference evidence="4" key="1">
    <citation type="journal article" date="2020" name="mSystems">
        <title>Genome- and Community-Level Interaction Insights into Carbon Utilization and Element Cycling Functions of Hydrothermarchaeota in Hydrothermal Sediment.</title>
        <authorList>
            <person name="Zhou Z."/>
            <person name="Liu Y."/>
            <person name="Xu W."/>
            <person name="Pan J."/>
            <person name="Luo Z.H."/>
            <person name="Li M."/>
        </authorList>
    </citation>
    <scope>NUCLEOTIDE SEQUENCE [LARGE SCALE GENOMIC DNA]</scope>
    <source>
        <strain evidence="4">SpSt-640</strain>
    </source>
</reference>
<gene>
    <name evidence="4" type="ORF">ENU12_04905</name>
</gene>
<feature type="coiled-coil region" evidence="1">
    <location>
        <begin position="626"/>
        <end position="666"/>
    </location>
</feature>
<organism evidence="4">
    <name type="scientific">Fervidobacterium pennivorans</name>
    <dbReference type="NCBI Taxonomy" id="93466"/>
    <lineage>
        <taxon>Bacteria</taxon>
        <taxon>Thermotogati</taxon>
        <taxon>Thermotogota</taxon>
        <taxon>Thermotogae</taxon>
        <taxon>Thermotogales</taxon>
        <taxon>Fervidobacteriaceae</taxon>
        <taxon>Fervidobacterium</taxon>
    </lineage>
</organism>